<dbReference type="OMA" id="IWINDNE"/>
<organism evidence="2 3">
    <name type="scientific">Plasmodium gonderi</name>
    <dbReference type="NCBI Taxonomy" id="77519"/>
    <lineage>
        <taxon>Eukaryota</taxon>
        <taxon>Sar</taxon>
        <taxon>Alveolata</taxon>
        <taxon>Apicomplexa</taxon>
        <taxon>Aconoidasida</taxon>
        <taxon>Haemosporida</taxon>
        <taxon>Plasmodiidae</taxon>
        <taxon>Plasmodium</taxon>
        <taxon>Plasmodium (Plasmodium)</taxon>
    </lineage>
</organism>
<keyword evidence="1" id="KW-0472">Membrane</keyword>
<name>A0A1Y1JTD7_PLAGO</name>
<comment type="caution">
    <text evidence="2">The sequence shown here is derived from an EMBL/GenBank/DDBJ whole genome shotgun (WGS) entry which is preliminary data.</text>
</comment>
<keyword evidence="1" id="KW-0812">Transmembrane</keyword>
<reference evidence="3" key="1">
    <citation type="submission" date="2017-04" db="EMBL/GenBank/DDBJ databases">
        <title>Plasmodium gonderi genome.</title>
        <authorList>
            <person name="Arisue N."/>
            <person name="Honma H."/>
            <person name="Kawai S."/>
            <person name="Tougan T."/>
            <person name="Tanabe K."/>
            <person name="Horii T."/>
        </authorList>
    </citation>
    <scope>NUCLEOTIDE SEQUENCE [LARGE SCALE GENOMIC DNA]</scope>
    <source>
        <strain evidence="3">ATCC 30045</strain>
    </source>
</reference>
<feature type="transmembrane region" description="Helical" evidence="1">
    <location>
        <begin position="220"/>
        <end position="241"/>
    </location>
</feature>
<evidence type="ECO:0000256" key="1">
    <source>
        <dbReference type="SAM" id="Phobius"/>
    </source>
</evidence>
<protein>
    <submittedName>
        <fullName evidence="2">Variable surface protein</fullName>
    </submittedName>
</protein>
<evidence type="ECO:0000313" key="2">
    <source>
        <dbReference type="EMBL" id="GAW84698.1"/>
    </source>
</evidence>
<sequence>MIENIYVYVELFPKCQEAMEESVQSKENHHDFYCKKVYINSDDIKTYFDEECPKFFSYLNKIDAISFSKPNLKWAACIYMYYWIFHELLKGNEKGSNSKILYENFIKAFNEMDIEKFNNFIRIVITENELEYLKNIYDMNKELDDIVNTTKKSCIDKCNSAKKCSHLYMQHKNSCTHNNNKDFCNALEKIRDRYNTQMKSMSCGDDTPKWLPSFQQFNSIIVIITTIVIIVVIFISIIILYKVSYDI</sequence>
<dbReference type="RefSeq" id="XP_028547287.1">
    <property type="nucleotide sequence ID" value="XM_028691486.1"/>
</dbReference>
<dbReference type="OrthoDB" id="382545at2759"/>
<dbReference type="GeneID" id="39745506"/>
<dbReference type="EMBL" id="BDQF01000647">
    <property type="protein sequence ID" value="GAW84698.1"/>
    <property type="molecule type" value="Genomic_DNA"/>
</dbReference>
<feature type="non-terminal residue" evidence="2">
    <location>
        <position position="247"/>
    </location>
</feature>
<dbReference type="AlphaFoldDB" id="A0A1Y1JTD7"/>
<proteinExistence type="predicted"/>
<accession>A0A1Y1JTD7</accession>
<evidence type="ECO:0000313" key="3">
    <source>
        <dbReference type="Proteomes" id="UP000195521"/>
    </source>
</evidence>
<dbReference type="Proteomes" id="UP000195521">
    <property type="component" value="Unassembled WGS sequence"/>
</dbReference>
<gene>
    <name evidence="2" type="ORF">PGO_004465</name>
</gene>
<keyword evidence="3" id="KW-1185">Reference proteome</keyword>
<keyword evidence="1" id="KW-1133">Transmembrane helix</keyword>